<organism evidence="2 3">
    <name type="scientific">Larkinella punicea</name>
    <dbReference type="NCBI Taxonomy" id="2315727"/>
    <lineage>
        <taxon>Bacteria</taxon>
        <taxon>Pseudomonadati</taxon>
        <taxon>Bacteroidota</taxon>
        <taxon>Cytophagia</taxon>
        <taxon>Cytophagales</taxon>
        <taxon>Spirosomataceae</taxon>
        <taxon>Larkinella</taxon>
    </lineage>
</organism>
<keyword evidence="1" id="KW-0472">Membrane</keyword>
<name>A0A368JUP3_9BACT</name>
<feature type="transmembrane region" description="Helical" evidence="1">
    <location>
        <begin position="113"/>
        <end position="131"/>
    </location>
</feature>
<evidence type="ECO:0000313" key="3">
    <source>
        <dbReference type="Proteomes" id="UP000253383"/>
    </source>
</evidence>
<accession>A0A368JUP3</accession>
<proteinExistence type="predicted"/>
<keyword evidence="1" id="KW-1133">Transmembrane helix</keyword>
<feature type="transmembrane region" description="Helical" evidence="1">
    <location>
        <begin position="7"/>
        <end position="27"/>
    </location>
</feature>
<evidence type="ECO:0000313" key="2">
    <source>
        <dbReference type="EMBL" id="RCR69911.1"/>
    </source>
</evidence>
<dbReference type="EMBL" id="QOWE01000006">
    <property type="protein sequence ID" value="RCR69911.1"/>
    <property type="molecule type" value="Genomic_DNA"/>
</dbReference>
<dbReference type="RefSeq" id="WP_114405608.1">
    <property type="nucleotide sequence ID" value="NZ_QOWE01000006.1"/>
</dbReference>
<keyword evidence="3" id="KW-1185">Reference proteome</keyword>
<evidence type="ECO:0000256" key="1">
    <source>
        <dbReference type="SAM" id="Phobius"/>
    </source>
</evidence>
<keyword evidence="1" id="KW-0812">Transmembrane</keyword>
<comment type="caution">
    <text evidence="2">The sequence shown here is derived from an EMBL/GenBank/DDBJ whole genome shotgun (WGS) entry which is preliminary data.</text>
</comment>
<reference evidence="2 3" key="1">
    <citation type="submission" date="2018-07" db="EMBL/GenBank/DDBJ databases">
        <title>Genome analysis of Larkinella rosea.</title>
        <authorList>
            <person name="Zhou Z."/>
            <person name="Wang G."/>
        </authorList>
    </citation>
    <scope>NUCLEOTIDE SEQUENCE [LARGE SCALE GENOMIC DNA]</scope>
    <source>
        <strain evidence="3">zzj9</strain>
    </source>
</reference>
<sequence>MRNNQFYYLVLFVLVIVDAWLLAHPNLIGQISIFWYDHDYLETLPKAMATVAVTVLVALLLSFLISRALSGTLAAVLAVTLFVVCLFAIFQTYTRFSTGTYQLMGSGFKTGAVLLPVILAIIFGKTSYDVLTTKKPQKRR</sequence>
<dbReference type="Proteomes" id="UP000253383">
    <property type="component" value="Unassembled WGS sequence"/>
</dbReference>
<feature type="transmembrane region" description="Helical" evidence="1">
    <location>
        <begin position="47"/>
        <end position="65"/>
    </location>
</feature>
<protein>
    <recommendedName>
        <fullName evidence="4">DUF4293 family protein</fullName>
    </recommendedName>
</protein>
<dbReference type="AlphaFoldDB" id="A0A368JUP3"/>
<feature type="transmembrane region" description="Helical" evidence="1">
    <location>
        <begin position="72"/>
        <end position="93"/>
    </location>
</feature>
<evidence type="ECO:0008006" key="4">
    <source>
        <dbReference type="Google" id="ProtNLM"/>
    </source>
</evidence>
<gene>
    <name evidence="2" type="ORF">DUE52_08710</name>
</gene>
<dbReference type="OrthoDB" id="955314at2"/>